<reference evidence="1 2" key="1">
    <citation type="submission" date="2016-10" db="EMBL/GenBank/DDBJ databases">
        <authorList>
            <person name="de Groot N.N."/>
        </authorList>
    </citation>
    <scope>NUCLEOTIDE SEQUENCE [LARGE SCALE GENOMIC DNA]</scope>
    <source>
        <strain evidence="1 2">CGMCC 1.9113</strain>
    </source>
</reference>
<protein>
    <submittedName>
        <fullName evidence="1">2-dehydro-3-deoxygalactonokinase</fullName>
    </submittedName>
</protein>
<dbReference type="InterPro" id="IPR042258">
    <property type="entry name" value="DGOK_N"/>
</dbReference>
<evidence type="ECO:0000313" key="2">
    <source>
        <dbReference type="Proteomes" id="UP000199586"/>
    </source>
</evidence>
<dbReference type="Proteomes" id="UP000199586">
    <property type="component" value="Unassembled WGS sequence"/>
</dbReference>
<dbReference type="OrthoDB" id="256574at2"/>
<accession>A0A1I5RF55</accession>
<dbReference type="STRING" id="634430.SAMN04488241_103210"/>
<dbReference type="GO" id="GO:0008671">
    <property type="term" value="F:2-dehydro-3-deoxygalactonokinase activity"/>
    <property type="evidence" value="ECO:0007669"/>
    <property type="project" value="InterPro"/>
</dbReference>
<dbReference type="Gene3D" id="3.30.420.300">
    <property type="entry name" value="2-keto-3-deoxy-galactonokinase, substrate binding domain"/>
    <property type="match status" value="1"/>
</dbReference>
<dbReference type="EMBL" id="FOXP01000003">
    <property type="protein sequence ID" value="SFP57010.1"/>
    <property type="molecule type" value="Genomic_DNA"/>
</dbReference>
<sequence length="295" mass="30561">MPSAATYIAVDWGTTNRRAALIGDDGVVLDGFSDDRGVLSLSRNDYPGEFAAIRGRLGNRPIVAAGMIGSNRGWRDVPYVDVPADLDTLARGAWRDEAHAVTILPGVAQRHPRADVMRGEEVQVVGAVAVGVARAEADGAALFCQPGTHNKWIDVAGDRITGFATTMTGELFALLRRHGTLAGMLDAPVTDGPAFREGLARARSEAGLATALFGVRAGVLLGTVAPADAASFASGLLIGADVAGRAPGGRVHLLGNGPLVDLYAAAIGENGAEVVPLDGTHAFAAGLRLLWEKTR</sequence>
<dbReference type="RefSeq" id="WP_093332290.1">
    <property type="nucleotide sequence ID" value="NZ_FOXP01000003.1"/>
</dbReference>
<gene>
    <name evidence="1" type="ORF">SAMN04488241_103210</name>
</gene>
<organism evidence="1 2">
    <name type="scientific">Sphingomonas rubra</name>
    <dbReference type="NCBI Taxonomy" id="634430"/>
    <lineage>
        <taxon>Bacteria</taxon>
        <taxon>Pseudomonadati</taxon>
        <taxon>Pseudomonadota</taxon>
        <taxon>Alphaproteobacteria</taxon>
        <taxon>Sphingomonadales</taxon>
        <taxon>Sphingomonadaceae</taxon>
        <taxon>Sphingomonas</taxon>
    </lineage>
</organism>
<dbReference type="CDD" id="cd24012">
    <property type="entry name" value="ASKHA_NBD_KDGal-kinase"/>
    <property type="match status" value="1"/>
</dbReference>
<keyword evidence="2" id="KW-1185">Reference proteome</keyword>
<dbReference type="Pfam" id="PF05035">
    <property type="entry name" value="DGOK"/>
    <property type="match status" value="1"/>
</dbReference>
<keyword evidence="1" id="KW-0808">Transferase</keyword>
<proteinExistence type="predicted"/>
<keyword evidence="1" id="KW-0418">Kinase</keyword>
<evidence type="ECO:0000313" key="1">
    <source>
        <dbReference type="EMBL" id="SFP57010.1"/>
    </source>
</evidence>
<dbReference type="GO" id="GO:0034194">
    <property type="term" value="P:D-galactonate catabolic process"/>
    <property type="evidence" value="ECO:0007669"/>
    <property type="project" value="InterPro"/>
</dbReference>
<dbReference type="Gene3D" id="3.30.420.310">
    <property type="entry name" value="2-keto-3-deoxy-galactonokinase, C-terminal domain"/>
    <property type="match status" value="1"/>
</dbReference>
<dbReference type="InterPro" id="IPR042257">
    <property type="entry name" value="DGOK_C"/>
</dbReference>
<dbReference type="AlphaFoldDB" id="A0A1I5RF55"/>
<name>A0A1I5RF55_9SPHN</name>
<dbReference type="InterPro" id="IPR007729">
    <property type="entry name" value="DGOK"/>
</dbReference>